<dbReference type="Gene3D" id="3.30.450.40">
    <property type="match status" value="1"/>
</dbReference>
<reference evidence="2 3" key="1">
    <citation type="submission" date="2016-12" db="EMBL/GenBank/DDBJ databases">
        <title>Diversity of luminous bacteria.</title>
        <authorList>
            <person name="Yoshizawa S."/>
            <person name="Kogure K."/>
        </authorList>
    </citation>
    <scope>NUCLEOTIDE SEQUENCE [LARGE SCALE GENOMIC DNA]</scope>
    <source>
        <strain evidence="2 3">SA4-48</strain>
    </source>
</reference>
<comment type="caution">
    <text evidence="2">The sequence shown here is derived from an EMBL/GenBank/DDBJ whole genome shotgun (WGS) entry which is preliminary data.</text>
</comment>
<protein>
    <recommendedName>
        <fullName evidence="1">GAF domain-containing protein</fullName>
    </recommendedName>
</protein>
<dbReference type="InterPro" id="IPR029016">
    <property type="entry name" value="GAF-like_dom_sf"/>
</dbReference>
<accession>A0A2S7URE4</accession>
<dbReference type="SUPFAM" id="SSF55781">
    <property type="entry name" value="GAF domain-like"/>
    <property type="match status" value="1"/>
</dbReference>
<proteinExistence type="predicted"/>
<dbReference type="Pfam" id="PF01590">
    <property type="entry name" value="GAF"/>
    <property type="match status" value="1"/>
</dbReference>
<gene>
    <name evidence="2" type="ORF">BTO11_02135</name>
</gene>
<dbReference type="Proteomes" id="UP000239007">
    <property type="component" value="Unassembled WGS sequence"/>
</dbReference>
<evidence type="ECO:0000259" key="1">
    <source>
        <dbReference type="SMART" id="SM00065"/>
    </source>
</evidence>
<keyword evidence="3" id="KW-1185">Reference proteome</keyword>
<sequence>MAEVNFHDVLSKQLNVVRKKLNMETAIVSYINDNTYTLIAVDSHLEGVFKAGMAFPLEDTYCRDVYQFNQVMRYYNVGSMDSMLQHPAYLSVQLESYLAAPINDDKGQVVGTVNFTSLMAKRQQFEDKEVELATDLAAFIGKNIEQYKLLIPSES</sequence>
<dbReference type="EMBL" id="MSCH01000003">
    <property type="protein sequence ID" value="PQJ52564.1"/>
    <property type="molecule type" value="Genomic_DNA"/>
</dbReference>
<dbReference type="OrthoDB" id="9804645at2"/>
<evidence type="ECO:0000313" key="2">
    <source>
        <dbReference type="EMBL" id="PQJ52564.1"/>
    </source>
</evidence>
<organism evidence="2 3">
    <name type="scientific">Psychrosphaera saromensis</name>
    <dbReference type="NCBI Taxonomy" id="716813"/>
    <lineage>
        <taxon>Bacteria</taxon>
        <taxon>Pseudomonadati</taxon>
        <taxon>Pseudomonadota</taxon>
        <taxon>Gammaproteobacteria</taxon>
        <taxon>Alteromonadales</taxon>
        <taxon>Pseudoalteromonadaceae</taxon>
        <taxon>Psychrosphaera</taxon>
    </lineage>
</organism>
<dbReference type="SMART" id="SM00065">
    <property type="entry name" value="GAF"/>
    <property type="match status" value="1"/>
</dbReference>
<dbReference type="InterPro" id="IPR003018">
    <property type="entry name" value="GAF"/>
</dbReference>
<dbReference type="RefSeq" id="WP_105051029.1">
    <property type="nucleotide sequence ID" value="NZ_BMYG01000004.1"/>
</dbReference>
<name>A0A2S7URE4_9GAMM</name>
<feature type="domain" description="GAF" evidence="1">
    <location>
        <begin position="5"/>
        <end position="154"/>
    </location>
</feature>
<dbReference type="AlphaFoldDB" id="A0A2S7URE4"/>
<evidence type="ECO:0000313" key="3">
    <source>
        <dbReference type="Proteomes" id="UP000239007"/>
    </source>
</evidence>